<reference evidence="5" key="1">
    <citation type="submission" date="2020-11" db="EMBL/GenBank/DDBJ databases">
        <authorList>
            <person name="Koelle M."/>
            <person name="Horta M.A.C."/>
            <person name="Nowrousian M."/>
            <person name="Ohm R.A."/>
            <person name="Benz P."/>
            <person name="Pilgard A."/>
        </authorList>
    </citation>
    <scope>NUCLEOTIDE SEQUENCE</scope>
    <source>
        <strain evidence="5">FPRL280</strain>
    </source>
</reference>
<dbReference type="GO" id="GO:0005737">
    <property type="term" value="C:cytoplasm"/>
    <property type="evidence" value="ECO:0007669"/>
    <property type="project" value="TreeGrafter"/>
</dbReference>
<dbReference type="PANTHER" id="PTHR43544">
    <property type="entry name" value="SHORT-CHAIN DEHYDROGENASE/REDUCTASE"/>
    <property type="match status" value="1"/>
</dbReference>
<evidence type="ECO:0000313" key="5">
    <source>
        <dbReference type="EMBL" id="KAF9814206.1"/>
    </source>
</evidence>
<evidence type="ECO:0008006" key="7">
    <source>
        <dbReference type="Google" id="ProtNLM"/>
    </source>
</evidence>
<keyword evidence="2" id="KW-0521">NADP</keyword>
<gene>
    <name evidence="5" type="ORF">IEO21_05217</name>
</gene>
<dbReference type="Proteomes" id="UP000639403">
    <property type="component" value="Unassembled WGS sequence"/>
</dbReference>
<keyword evidence="3" id="KW-0560">Oxidoreductase</keyword>
<evidence type="ECO:0000256" key="4">
    <source>
        <dbReference type="RuleBase" id="RU000363"/>
    </source>
</evidence>
<dbReference type="PRINTS" id="PR00081">
    <property type="entry name" value="GDHRDH"/>
</dbReference>
<dbReference type="PANTHER" id="PTHR43544:SF7">
    <property type="entry name" value="NADB-LER2"/>
    <property type="match status" value="1"/>
</dbReference>
<proteinExistence type="inferred from homology"/>
<name>A0A8H7P2D5_9APHY</name>
<dbReference type="SUPFAM" id="SSF51735">
    <property type="entry name" value="NAD(P)-binding Rossmann-fold domains"/>
    <property type="match status" value="1"/>
</dbReference>
<comment type="caution">
    <text evidence="5">The sequence shown here is derived from an EMBL/GenBank/DDBJ whole genome shotgun (WGS) entry which is preliminary data.</text>
</comment>
<evidence type="ECO:0000256" key="2">
    <source>
        <dbReference type="ARBA" id="ARBA00022857"/>
    </source>
</evidence>
<dbReference type="GO" id="GO:0016491">
    <property type="term" value="F:oxidoreductase activity"/>
    <property type="evidence" value="ECO:0007669"/>
    <property type="project" value="UniProtKB-KW"/>
</dbReference>
<sequence>MAISTWLITGSSRGLGLELVRQLIRSPANLVIATCRNPANATALQALRSDAKGPLHIIPLDVSDPASIRSSVRTVDDILGDQGLDYLYNNAGISPGIEPAFDFEYSALLETLKINIAAPALISQVYLPLVEKSNRKVIVNVSSGLGSIGLDRGSVYSAYSVTKAGLNMLTYKQAKARPDLIVITLAPGWTKTGKYMGGPNAVLEPYQSVEGQLRVVTGLTPQDSGKFFNYTGEILPW</sequence>
<evidence type="ECO:0000256" key="3">
    <source>
        <dbReference type="ARBA" id="ARBA00023002"/>
    </source>
</evidence>
<dbReference type="Pfam" id="PF00106">
    <property type="entry name" value="adh_short"/>
    <property type="match status" value="1"/>
</dbReference>
<comment type="similarity">
    <text evidence="1 4">Belongs to the short-chain dehydrogenases/reductases (SDR) family.</text>
</comment>
<reference evidence="5" key="2">
    <citation type="journal article" name="Front. Microbiol.">
        <title>Degradative Capacity of Two Strains of Rhodonia placenta: From Phenotype to Genotype.</title>
        <authorList>
            <person name="Kolle M."/>
            <person name="Horta M.A.C."/>
            <person name="Nowrousian M."/>
            <person name="Ohm R.A."/>
            <person name="Benz J.P."/>
            <person name="Pilgard A."/>
        </authorList>
    </citation>
    <scope>NUCLEOTIDE SEQUENCE</scope>
    <source>
        <strain evidence="5">FPRL280</strain>
    </source>
</reference>
<dbReference type="PRINTS" id="PR00080">
    <property type="entry name" value="SDRFAMILY"/>
</dbReference>
<protein>
    <recommendedName>
        <fullName evidence="7">NAD(P)-binding protein</fullName>
    </recommendedName>
</protein>
<accession>A0A8H7P2D5</accession>
<dbReference type="Gene3D" id="3.40.50.720">
    <property type="entry name" value="NAD(P)-binding Rossmann-like Domain"/>
    <property type="match status" value="1"/>
</dbReference>
<organism evidence="5 6">
    <name type="scientific">Rhodonia placenta</name>
    <dbReference type="NCBI Taxonomy" id="104341"/>
    <lineage>
        <taxon>Eukaryota</taxon>
        <taxon>Fungi</taxon>
        <taxon>Dikarya</taxon>
        <taxon>Basidiomycota</taxon>
        <taxon>Agaricomycotina</taxon>
        <taxon>Agaricomycetes</taxon>
        <taxon>Polyporales</taxon>
        <taxon>Adustoporiaceae</taxon>
        <taxon>Rhodonia</taxon>
    </lineage>
</organism>
<evidence type="ECO:0000256" key="1">
    <source>
        <dbReference type="ARBA" id="ARBA00006484"/>
    </source>
</evidence>
<dbReference type="AlphaFoldDB" id="A0A8H7P2D5"/>
<dbReference type="EMBL" id="JADOXO010000091">
    <property type="protein sequence ID" value="KAF9814206.1"/>
    <property type="molecule type" value="Genomic_DNA"/>
</dbReference>
<dbReference type="InterPro" id="IPR002347">
    <property type="entry name" value="SDR_fam"/>
</dbReference>
<dbReference type="InterPro" id="IPR036291">
    <property type="entry name" value="NAD(P)-bd_dom_sf"/>
</dbReference>
<evidence type="ECO:0000313" key="6">
    <source>
        <dbReference type="Proteomes" id="UP000639403"/>
    </source>
</evidence>
<dbReference type="CDD" id="cd05325">
    <property type="entry name" value="carb_red_sniffer_like_SDR_c"/>
    <property type="match status" value="1"/>
</dbReference>
<dbReference type="InterPro" id="IPR051468">
    <property type="entry name" value="Fungal_SecMetab_SDRs"/>
</dbReference>